<keyword evidence="8" id="KW-0413">Isomerase</keyword>
<keyword evidence="6" id="KW-0067">ATP-binding</keyword>
<dbReference type="Gene3D" id="1.10.860.10">
    <property type="entry name" value="DNAb Helicase, Chain A"/>
    <property type="match status" value="1"/>
</dbReference>
<feature type="region of interest" description="Disordered" evidence="11">
    <location>
        <begin position="430"/>
        <end position="494"/>
    </location>
</feature>
<keyword evidence="2" id="KW-0235">DNA replication</keyword>
<evidence type="ECO:0000259" key="12">
    <source>
        <dbReference type="PROSITE" id="PS51199"/>
    </source>
</evidence>
<dbReference type="InterPro" id="IPR036185">
    <property type="entry name" value="DNA_heli_DnaB-like_N_sf"/>
</dbReference>
<dbReference type="Gene3D" id="3.40.50.300">
    <property type="entry name" value="P-loop containing nucleotide triphosphate hydrolases"/>
    <property type="match status" value="1"/>
</dbReference>
<evidence type="ECO:0000313" key="14">
    <source>
        <dbReference type="Proteomes" id="UP001440599"/>
    </source>
</evidence>
<dbReference type="PANTHER" id="PTHR30153">
    <property type="entry name" value="REPLICATIVE DNA HELICASE DNAB"/>
    <property type="match status" value="1"/>
</dbReference>
<reference evidence="13 14" key="1">
    <citation type="submission" date="2024-03" db="EMBL/GenBank/DDBJ databases">
        <title>Human intestinal bacterial collection.</title>
        <authorList>
            <person name="Pauvert C."/>
            <person name="Hitch T.C.A."/>
            <person name="Clavel T."/>
        </authorList>
    </citation>
    <scope>NUCLEOTIDE SEQUENCE [LARGE SCALE GENOMIC DNA]</scope>
    <source>
        <strain evidence="13 14">CLA-AP-H34</strain>
    </source>
</reference>
<keyword evidence="7" id="KW-0238">DNA-binding</keyword>
<evidence type="ECO:0000256" key="11">
    <source>
        <dbReference type="SAM" id="MobiDB-lite"/>
    </source>
</evidence>
<dbReference type="EMBL" id="JBBMFT010000001">
    <property type="protein sequence ID" value="MEQ2454935.1"/>
    <property type="molecule type" value="Genomic_DNA"/>
</dbReference>
<accession>A0ABV1EK20</accession>
<comment type="catalytic activity">
    <reaction evidence="10">
        <text>ATP + H2O = ADP + phosphate + H(+)</text>
        <dbReference type="Rhea" id="RHEA:13065"/>
        <dbReference type="ChEBI" id="CHEBI:15377"/>
        <dbReference type="ChEBI" id="CHEBI:15378"/>
        <dbReference type="ChEBI" id="CHEBI:30616"/>
        <dbReference type="ChEBI" id="CHEBI:43474"/>
        <dbReference type="ChEBI" id="CHEBI:456216"/>
        <dbReference type="EC" id="5.6.2.3"/>
    </reaction>
</comment>
<evidence type="ECO:0000313" key="13">
    <source>
        <dbReference type="EMBL" id="MEQ2454935.1"/>
    </source>
</evidence>
<name>A0ABV1EK20_9FIRM</name>
<dbReference type="SUPFAM" id="SSF48024">
    <property type="entry name" value="N-terminal domain of DnaB helicase"/>
    <property type="match status" value="1"/>
</dbReference>
<evidence type="ECO:0000256" key="9">
    <source>
        <dbReference type="ARBA" id="ARBA00044969"/>
    </source>
</evidence>
<feature type="domain" description="SF4 helicase" evidence="12">
    <location>
        <begin position="157"/>
        <end position="411"/>
    </location>
</feature>
<evidence type="ECO:0000256" key="7">
    <source>
        <dbReference type="ARBA" id="ARBA00023125"/>
    </source>
</evidence>
<evidence type="ECO:0000256" key="3">
    <source>
        <dbReference type="ARBA" id="ARBA00022741"/>
    </source>
</evidence>
<dbReference type="InterPro" id="IPR007693">
    <property type="entry name" value="DNA_helicase_DnaB-like_N"/>
</dbReference>
<dbReference type="EC" id="5.6.2.3" evidence="9"/>
<dbReference type="InterPro" id="IPR027417">
    <property type="entry name" value="P-loop_NTPase"/>
</dbReference>
<evidence type="ECO:0000256" key="1">
    <source>
        <dbReference type="ARBA" id="ARBA00008428"/>
    </source>
</evidence>
<keyword evidence="5" id="KW-0347">Helicase</keyword>
<evidence type="ECO:0000256" key="2">
    <source>
        <dbReference type="ARBA" id="ARBA00022705"/>
    </source>
</evidence>
<sequence>MVIQDMEAAQEAVLGSLLISPELVGEVLAKVQDRDFVTPRHRMTYQAIRQLFVAGQTVDPVLLLPLLGASEQQPWREYLMALMDKTPTAANIWEYVSVLKEQARLYQLCRMGERLAQAGSLEDAAKCLADGNALMVDKPGLRYVTMEQALLDFYDRHKTKKTYLTWGLNKLNDRLFVDRGDMVVLGGYASAGKTLLAIQFAWHWAKLGRKVGFYSLETGEAKLEDRLIACNMRLDFGKIKRSELTEEDYKALALASHRLIQPKLEWVPASGMTVDEIRSSALSRGYDAIFIDYLQLIQGDKRRSRTEEVAGISIGLHQMSQSTGITVVALSQLSRPEKGGDGVKAPTLASLRESGQIEQDADVAMLLYKEEDTPNSRRVLHIAKNKEGETGKIYLAFDGAHQRLYESAVDAPAPRTRREPEYKQVQFTEIAGDCDDPFDQKGDRHGQAPSGGAVAAGDPAPGGYGADQQLPGGPPAGGAGTGAGCPGSGGGGRT</sequence>
<keyword evidence="14" id="KW-1185">Reference proteome</keyword>
<comment type="similarity">
    <text evidence="1">Belongs to the helicase family. DnaB subfamily.</text>
</comment>
<evidence type="ECO:0000256" key="10">
    <source>
        <dbReference type="ARBA" id="ARBA00048954"/>
    </source>
</evidence>
<feature type="compositionally biased region" description="Low complexity" evidence="11">
    <location>
        <begin position="448"/>
        <end position="459"/>
    </location>
</feature>
<evidence type="ECO:0000256" key="4">
    <source>
        <dbReference type="ARBA" id="ARBA00022801"/>
    </source>
</evidence>
<dbReference type="Pfam" id="PF03796">
    <property type="entry name" value="DnaB_C"/>
    <property type="match status" value="1"/>
</dbReference>
<dbReference type="PANTHER" id="PTHR30153:SF2">
    <property type="entry name" value="REPLICATIVE DNA HELICASE"/>
    <property type="match status" value="1"/>
</dbReference>
<dbReference type="RefSeq" id="WP_349138611.1">
    <property type="nucleotide sequence ID" value="NZ_JBBMFT010000001.1"/>
</dbReference>
<proteinExistence type="inferred from homology"/>
<protein>
    <recommendedName>
        <fullName evidence="9">DNA 5'-3' helicase</fullName>
        <ecNumber evidence="9">5.6.2.3</ecNumber>
    </recommendedName>
</protein>
<evidence type="ECO:0000256" key="5">
    <source>
        <dbReference type="ARBA" id="ARBA00022806"/>
    </source>
</evidence>
<dbReference type="SUPFAM" id="SSF52540">
    <property type="entry name" value="P-loop containing nucleoside triphosphate hydrolases"/>
    <property type="match status" value="1"/>
</dbReference>
<organism evidence="13 14">
    <name type="scientific">Flavonifractor hominis</name>
    <dbReference type="NCBI Taxonomy" id="3133178"/>
    <lineage>
        <taxon>Bacteria</taxon>
        <taxon>Bacillati</taxon>
        <taxon>Bacillota</taxon>
        <taxon>Clostridia</taxon>
        <taxon>Eubacteriales</taxon>
        <taxon>Oscillospiraceae</taxon>
        <taxon>Flavonifractor</taxon>
    </lineage>
</organism>
<keyword evidence="3" id="KW-0547">Nucleotide-binding</keyword>
<dbReference type="Proteomes" id="UP001440599">
    <property type="component" value="Unassembled WGS sequence"/>
</dbReference>
<gene>
    <name evidence="13" type="ORF">WMO45_00215</name>
</gene>
<comment type="caution">
    <text evidence="13">The sequence shown here is derived from an EMBL/GenBank/DDBJ whole genome shotgun (WGS) entry which is preliminary data.</text>
</comment>
<dbReference type="PROSITE" id="PS51199">
    <property type="entry name" value="SF4_HELICASE"/>
    <property type="match status" value="1"/>
</dbReference>
<evidence type="ECO:0000256" key="8">
    <source>
        <dbReference type="ARBA" id="ARBA00023235"/>
    </source>
</evidence>
<dbReference type="InterPro" id="IPR007694">
    <property type="entry name" value="DNA_helicase_DnaB-like_C"/>
</dbReference>
<evidence type="ECO:0000256" key="6">
    <source>
        <dbReference type="ARBA" id="ARBA00022840"/>
    </source>
</evidence>
<dbReference type="InterPro" id="IPR016136">
    <property type="entry name" value="DNA_helicase_N/primase_C"/>
</dbReference>
<keyword evidence="4" id="KW-0378">Hydrolase</keyword>
<dbReference type="Pfam" id="PF00772">
    <property type="entry name" value="DnaB"/>
    <property type="match status" value="1"/>
</dbReference>
<feature type="compositionally biased region" description="Gly residues" evidence="11">
    <location>
        <begin position="475"/>
        <end position="494"/>
    </location>
</feature>